<dbReference type="EMBL" id="NBSK02000006">
    <property type="protein sequence ID" value="KAJ0200071.1"/>
    <property type="molecule type" value="Genomic_DNA"/>
</dbReference>
<comment type="caution">
    <text evidence="1">The sequence shown here is derived from an EMBL/GenBank/DDBJ whole genome shotgun (WGS) entry which is preliminary data.</text>
</comment>
<dbReference type="PANTHER" id="PTHR34222:SF88">
    <property type="entry name" value="ZINC FINGER, CCHC-TYPE"/>
    <property type="match status" value="1"/>
</dbReference>
<gene>
    <name evidence="1" type="ORF">LSAT_V11C600341290</name>
</gene>
<protein>
    <submittedName>
        <fullName evidence="1">Uncharacterized protein</fullName>
    </submittedName>
</protein>
<dbReference type="Proteomes" id="UP000235145">
    <property type="component" value="Unassembled WGS sequence"/>
</dbReference>
<keyword evidence="2" id="KW-1185">Reference proteome</keyword>
<organism evidence="1 2">
    <name type="scientific">Lactuca sativa</name>
    <name type="common">Garden lettuce</name>
    <dbReference type="NCBI Taxonomy" id="4236"/>
    <lineage>
        <taxon>Eukaryota</taxon>
        <taxon>Viridiplantae</taxon>
        <taxon>Streptophyta</taxon>
        <taxon>Embryophyta</taxon>
        <taxon>Tracheophyta</taxon>
        <taxon>Spermatophyta</taxon>
        <taxon>Magnoliopsida</taxon>
        <taxon>eudicotyledons</taxon>
        <taxon>Gunneridae</taxon>
        <taxon>Pentapetalae</taxon>
        <taxon>asterids</taxon>
        <taxon>campanulids</taxon>
        <taxon>Asterales</taxon>
        <taxon>Asteraceae</taxon>
        <taxon>Cichorioideae</taxon>
        <taxon>Cichorieae</taxon>
        <taxon>Lactucinae</taxon>
        <taxon>Lactuca</taxon>
    </lineage>
</organism>
<evidence type="ECO:0000313" key="2">
    <source>
        <dbReference type="Proteomes" id="UP000235145"/>
    </source>
</evidence>
<dbReference type="PANTHER" id="PTHR34222">
    <property type="entry name" value="GAG_PRE-INTEGRS DOMAIN-CONTAINING PROTEIN"/>
    <property type="match status" value="1"/>
</dbReference>
<dbReference type="AlphaFoldDB" id="A0A9R1V5N4"/>
<accession>A0A9R1V5N4</accession>
<sequence length="139" mass="16227">MWYFQFGGGRARPDRNATLYDATNWFGVIMSNSGLGTSYHLIAEDQQHKLITEDKKPAIEAAAFKKQRSIKNDKKQEEEVQHCSHCNHDGHNREGCFKRIGYREWWPGKRMKTRKIQEPPTLKVVRFPFVTARKPGLHD</sequence>
<evidence type="ECO:0000313" key="1">
    <source>
        <dbReference type="EMBL" id="KAJ0200071.1"/>
    </source>
</evidence>
<proteinExistence type="predicted"/>
<reference evidence="1 2" key="1">
    <citation type="journal article" date="2017" name="Nat. Commun.">
        <title>Genome assembly with in vitro proximity ligation data and whole-genome triplication in lettuce.</title>
        <authorList>
            <person name="Reyes-Chin-Wo S."/>
            <person name="Wang Z."/>
            <person name="Yang X."/>
            <person name="Kozik A."/>
            <person name="Arikit S."/>
            <person name="Song C."/>
            <person name="Xia L."/>
            <person name="Froenicke L."/>
            <person name="Lavelle D.O."/>
            <person name="Truco M.J."/>
            <person name="Xia R."/>
            <person name="Zhu S."/>
            <person name="Xu C."/>
            <person name="Xu H."/>
            <person name="Xu X."/>
            <person name="Cox K."/>
            <person name="Korf I."/>
            <person name="Meyers B.C."/>
            <person name="Michelmore R.W."/>
        </authorList>
    </citation>
    <scope>NUCLEOTIDE SEQUENCE [LARGE SCALE GENOMIC DNA]</scope>
    <source>
        <strain evidence="2">cv. Salinas</strain>
        <tissue evidence="1">Seedlings</tissue>
    </source>
</reference>
<name>A0A9R1V5N4_LACSA</name>